<dbReference type="STRING" id="431595.K3W5G8"/>
<dbReference type="InterPro" id="IPR013083">
    <property type="entry name" value="Znf_RING/FYVE/PHD"/>
</dbReference>
<dbReference type="AlphaFoldDB" id="K3W5G8"/>
<evidence type="ECO:0000313" key="9">
    <source>
        <dbReference type="Proteomes" id="UP000019132"/>
    </source>
</evidence>
<organism evidence="8 9">
    <name type="scientific">Globisporangium ultimum (strain ATCC 200006 / CBS 805.95 / DAOM BR144)</name>
    <name type="common">Pythium ultimum</name>
    <dbReference type="NCBI Taxonomy" id="431595"/>
    <lineage>
        <taxon>Eukaryota</taxon>
        <taxon>Sar</taxon>
        <taxon>Stramenopiles</taxon>
        <taxon>Oomycota</taxon>
        <taxon>Peronosporomycetes</taxon>
        <taxon>Pythiales</taxon>
        <taxon>Pythiaceae</taxon>
        <taxon>Globisporangium</taxon>
    </lineage>
</organism>
<feature type="domain" description="FYVE-type" evidence="6">
    <location>
        <begin position="319"/>
        <end position="379"/>
    </location>
</feature>
<reference evidence="9" key="2">
    <citation type="submission" date="2010-04" db="EMBL/GenBank/DDBJ databases">
        <authorList>
            <person name="Buell R."/>
            <person name="Hamilton J."/>
            <person name="Hostetler J."/>
        </authorList>
    </citation>
    <scope>NUCLEOTIDE SEQUENCE [LARGE SCALE GENOMIC DNA]</scope>
    <source>
        <strain evidence="9">DAOM:BR144</strain>
    </source>
</reference>
<feature type="region of interest" description="Disordered" evidence="5">
    <location>
        <begin position="49"/>
        <end position="83"/>
    </location>
</feature>
<dbReference type="InterPro" id="IPR011011">
    <property type="entry name" value="Znf_FYVE_PHD"/>
</dbReference>
<dbReference type="SUPFAM" id="SSF55961">
    <property type="entry name" value="Bet v1-like"/>
    <property type="match status" value="1"/>
</dbReference>
<keyword evidence="9" id="KW-1185">Reference proteome</keyword>
<feature type="compositionally biased region" description="Acidic residues" evidence="5">
    <location>
        <begin position="63"/>
        <end position="80"/>
    </location>
</feature>
<reference evidence="9" key="1">
    <citation type="journal article" date="2010" name="Genome Biol.">
        <title>Genome sequence of the necrotrophic plant pathogen Pythium ultimum reveals original pathogenicity mechanisms and effector repertoire.</title>
        <authorList>
            <person name="Levesque C.A."/>
            <person name="Brouwer H."/>
            <person name="Cano L."/>
            <person name="Hamilton J.P."/>
            <person name="Holt C."/>
            <person name="Huitema E."/>
            <person name="Raffaele S."/>
            <person name="Robideau G.P."/>
            <person name="Thines M."/>
            <person name="Win J."/>
            <person name="Zerillo M.M."/>
            <person name="Beakes G.W."/>
            <person name="Boore J.L."/>
            <person name="Busam D."/>
            <person name="Dumas B."/>
            <person name="Ferriera S."/>
            <person name="Fuerstenberg S.I."/>
            <person name="Gachon C.M."/>
            <person name="Gaulin E."/>
            <person name="Govers F."/>
            <person name="Grenville-Briggs L."/>
            <person name="Horner N."/>
            <person name="Hostetler J."/>
            <person name="Jiang R.H."/>
            <person name="Johnson J."/>
            <person name="Krajaejun T."/>
            <person name="Lin H."/>
            <person name="Meijer H.J."/>
            <person name="Moore B."/>
            <person name="Morris P."/>
            <person name="Phuntmart V."/>
            <person name="Puiu D."/>
            <person name="Shetty J."/>
            <person name="Stajich J.E."/>
            <person name="Tripathy S."/>
            <person name="Wawra S."/>
            <person name="van West P."/>
            <person name="Whitty B.R."/>
            <person name="Coutinho P.M."/>
            <person name="Henrissat B."/>
            <person name="Martin F."/>
            <person name="Thomas P.D."/>
            <person name="Tyler B.M."/>
            <person name="De Vries R.P."/>
            <person name="Kamoun S."/>
            <person name="Yandell M."/>
            <person name="Tisserat N."/>
            <person name="Buell C.R."/>
        </authorList>
    </citation>
    <scope>NUCLEOTIDE SEQUENCE</scope>
    <source>
        <strain evidence="9">DAOM:BR144</strain>
    </source>
</reference>
<dbReference type="EMBL" id="GL376636">
    <property type="status" value="NOT_ANNOTATED_CDS"/>
    <property type="molecule type" value="Genomic_DNA"/>
</dbReference>
<proteinExistence type="predicted"/>
<dbReference type="InterPro" id="IPR000306">
    <property type="entry name" value="Znf_FYVE"/>
</dbReference>
<name>K3W5G8_GLOUD</name>
<dbReference type="SUPFAM" id="SSF57903">
    <property type="entry name" value="FYVE/PHD zinc finger"/>
    <property type="match status" value="1"/>
</dbReference>
<evidence type="ECO:0000256" key="2">
    <source>
        <dbReference type="ARBA" id="ARBA00022771"/>
    </source>
</evidence>
<accession>K3W5G8</accession>
<evidence type="ECO:0008006" key="10">
    <source>
        <dbReference type="Google" id="ProtNLM"/>
    </source>
</evidence>
<sequence>MSAGERGAAAEARRLFRARDAFQCPELDVRMKKYLVRLANETANHLIQDTLEPNTRGVKVGSGDEDDKDDDDGADDDDGDVDPRAAATNGLVWKKLSVIKGIQLLRGYDVVLAEDGRAKDVACCLRGLSVVNASIEEFAMLFKLDTNRNVATEHGLLFNPDLLDMATLYALVQPSGDHPRRYVGIKWCLVQSPSKLFRNRDFCYLECQKEFRDAHGRRGWVRSMHSIKMPCCPSLEKTHGIVRASMYRCGLVAVETKKPGVLRVTYTVEMDLKGHFPEIFQPNFLAQRIASLASIDKFLQQQRLSSSPLLGDLDIPASKKSKASCHFCYRNFSMLLRKHVCRKCGECVCKNCSSDWDLDVPVIGRKKVRICTVCSVGARFSHVTAPTNKRLQQQQCHLNASIEKK</sequence>
<dbReference type="Pfam" id="PF01363">
    <property type="entry name" value="FYVE"/>
    <property type="match status" value="1"/>
</dbReference>
<dbReference type="SMART" id="SM00064">
    <property type="entry name" value="FYVE"/>
    <property type="match status" value="1"/>
</dbReference>
<dbReference type="EnsemblProtists" id="PYU1_T000209">
    <property type="protein sequence ID" value="PYU1_T000209"/>
    <property type="gene ID" value="PYU1_G000209"/>
</dbReference>
<dbReference type="InterPro" id="IPR052727">
    <property type="entry name" value="Rab4/Rab5_effector"/>
</dbReference>
<evidence type="ECO:0000256" key="1">
    <source>
        <dbReference type="ARBA" id="ARBA00022723"/>
    </source>
</evidence>
<protein>
    <recommendedName>
        <fullName evidence="10">FYVE-type domain-containing protein</fullName>
    </recommendedName>
</protein>
<dbReference type="PROSITE" id="PS50848">
    <property type="entry name" value="START"/>
    <property type="match status" value="1"/>
</dbReference>
<keyword evidence="3" id="KW-0862">Zinc</keyword>
<dbReference type="Gene3D" id="3.30.530.20">
    <property type="match status" value="1"/>
</dbReference>
<dbReference type="OMA" id="QAYSMAP"/>
<dbReference type="InterPro" id="IPR017455">
    <property type="entry name" value="Znf_FYVE-rel"/>
</dbReference>
<dbReference type="HOGENOM" id="CLU_680596_0_0_1"/>
<evidence type="ECO:0000256" key="3">
    <source>
        <dbReference type="ARBA" id="ARBA00022833"/>
    </source>
</evidence>
<keyword evidence="2 4" id="KW-0863">Zinc-finger</keyword>
<dbReference type="InterPro" id="IPR002913">
    <property type="entry name" value="START_lipid-bd_dom"/>
</dbReference>
<reference evidence="8" key="3">
    <citation type="submission" date="2015-02" db="UniProtKB">
        <authorList>
            <consortium name="EnsemblProtists"/>
        </authorList>
    </citation>
    <scope>IDENTIFICATION</scope>
    <source>
        <strain evidence="8">DAOM BR144</strain>
    </source>
</reference>
<dbReference type="VEuPathDB" id="FungiDB:PYU1_G000209"/>
<dbReference type="Gene3D" id="3.30.40.10">
    <property type="entry name" value="Zinc/RING finger domain, C3HC4 (zinc finger)"/>
    <property type="match status" value="1"/>
</dbReference>
<dbReference type="PANTHER" id="PTHR13510:SF44">
    <property type="entry name" value="RABENOSYN-5"/>
    <property type="match status" value="1"/>
</dbReference>
<evidence type="ECO:0000259" key="6">
    <source>
        <dbReference type="PROSITE" id="PS50178"/>
    </source>
</evidence>
<dbReference type="eggNOG" id="ENOG502QUHI">
    <property type="taxonomic scope" value="Eukaryota"/>
</dbReference>
<dbReference type="GO" id="GO:0008289">
    <property type="term" value="F:lipid binding"/>
    <property type="evidence" value="ECO:0007669"/>
    <property type="project" value="InterPro"/>
</dbReference>
<evidence type="ECO:0000256" key="4">
    <source>
        <dbReference type="PROSITE-ProRule" id="PRU00091"/>
    </source>
</evidence>
<keyword evidence="1" id="KW-0479">Metal-binding</keyword>
<dbReference type="InParanoid" id="K3W5G8"/>
<evidence type="ECO:0000313" key="8">
    <source>
        <dbReference type="EnsemblProtists" id="PYU1_T000209"/>
    </source>
</evidence>
<dbReference type="PROSITE" id="PS50178">
    <property type="entry name" value="ZF_FYVE"/>
    <property type="match status" value="1"/>
</dbReference>
<dbReference type="CDD" id="cd00065">
    <property type="entry name" value="FYVE_like_SF"/>
    <property type="match status" value="1"/>
</dbReference>
<dbReference type="Proteomes" id="UP000019132">
    <property type="component" value="Unassembled WGS sequence"/>
</dbReference>
<feature type="domain" description="START" evidence="7">
    <location>
        <begin position="196"/>
        <end position="278"/>
    </location>
</feature>
<dbReference type="PANTHER" id="PTHR13510">
    <property type="entry name" value="FYVE-FINGER-CONTAINING RAB5 EFFECTOR PROTEIN RABENOSYN-5-RELATED"/>
    <property type="match status" value="1"/>
</dbReference>
<dbReference type="GO" id="GO:0008270">
    <property type="term" value="F:zinc ion binding"/>
    <property type="evidence" value="ECO:0007669"/>
    <property type="project" value="UniProtKB-KW"/>
</dbReference>
<evidence type="ECO:0000256" key="5">
    <source>
        <dbReference type="SAM" id="MobiDB-lite"/>
    </source>
</evidence>
<evidence type="ECO:0000259" key="7">
    <source>
        <dbReference type="PROSITE" id="PS50848"/>
    </source>
</evidence>
<dbReference type="InterPro" id="IPR023393">
    <property type="entry name" value="START-like_dom_sf"/>
</dbReference>